<evidence type="ECO:0000256" key="8">
    <source>
        <dbReference type="RuleBase" id="RU365066"/>
    </source>
</evidence>
<comment type="similarity">
    <text evidence="2 8">Belongs to the PGAP3 family.</text>
</comment>
<accession>A0A653CFM9</accession>
<evidence type="ECO:0000256" key="1">
    <source>
        <dbReference type="ARBA" id="ARBA00004127"/>
    </source>
</evidence>
<keyword evidence="10" id="KW-1185">Reference proteome</keyword>
<dbReference type="AlphaFoldDB" id="A0A653CFM9"/>
<dbReference type="OrthoDB" id="419770at2759"/>
<evidence type="ECO:0000313" key="9">
    <source>
        <dbReference type="EMBL" id="VEN46174.1"/>
    </source>
</evidence>
<dbReference type="InterPro" id="IPR007217">
    <property type="entry name" value="Per1-like"/>
</dbReference>
<reference evidence="9 10" key="1">
    <citation type="submission" date="2019-01" db="EMBL/GenBank/DDBJ databases">
        <authorList>
            <person name="Sayadi A."/>
        </authorList>
    </citation>
    <scope>NUCLEOTIDE SEQUENCE [LARGE SCALE GENOMIC DNA]</scope>
</reference>
<gene>
    <name evidence="9" type="ORF">CALMAC_LOCUS8360</name>
</gene>
<feature type="transmembrane region" description="Helical" evidence="8">
    <location>
        <begin position="99"/>
        <end position="119"/>
    </location>
</feature>
<dbReference type="PANTHER" id="PTHR13148">
    <property type="entry name" value="PER1-RELATED"/>
    <property type="match status" value="1"/>
</dbReference>
<feature type="chain" id="PRO_5025097811" description="Post-GPI attachment to proteins factor 3" evidence="8">
    <location>
        <begin position="24"/>
        <end position="196"/>
    </location>
</feature>
<evidence type="ECO:0000256" key="2">
    <source>
        <dbReference type="ARBA" id="ARBA00006387"/>
    </source>
</evidence>
<dbReference type="GO" id="GO:0006506">
    <property type="term" value="P:GPI anchor biosynthetic process"/>
    <property type="evidence" value="ECO:0007669"/>
    <property type="project" value="UniProtKB-KW"/>
</dbReference>
<evidence type="ECO:0000256" key="3">
    <source>
        <dbReference type="ARBA" id="ARBA00022502"/>
    </source>
</evidence>
<keyword evidence="8" id="KW-0333">Golgi apparatus</keyword>
<dbReference type="GO" id="GO:0005789">
    <property type="term" value="C:endoplasmic reticulum membrane"/>
    <property type="evidence" value="ECO:0007669"/>
    <property type="project" value="TreeGrafter"/>
</dbReference>
<evidence type="ECO:0000256" key="6">
    <source>
        <dbReference type="ARBA" id="ARBA00022989"/>
    </source>
</evidence>
<keyword evidence="4 8" id="KW-0812">Transmembrane</keyword>
<feature type="signal peptide" evidence="8">
    <location>
        <begin position="1"/>
        <end position="23"/>
    </location>
</feature>
<dbReference type="PANTHER" id="PTHR13148:SF0">
    <property type="entry name" value="POST-GPI ATTACHMENT TO PROTEINS FACTOR 3"/>
    <property type="match status" value="1"/>
</dbReference>
<comment type="subcellular location">
    <subcellularLocation>
        <location evidence="1">Endomembrane system</location>
        <topology evidence="1">Multi-pass membrane protein</topology>
    </subcellularLocation>
    <subcellularLocation>
        <location evidence="8">Golgi apparatus membrane</location>
        <topology evidence="8">Multi-pass membrane protein</topology>
    </subcellularLocation>
</comment>
<organism evidence="9 10">
    <name type="scientific">Callosobruchus maculatus</name>
    <name type="common">Southern cowpea weevil</name>
    <name type="synonym">Pulse bruchid</name>
    <dbReference type="NCBI Taxonomy" id="64391"/>
    <lineage>
        <taxon>Eukaryota</taxon>
        <taxon>Metazoa</taxon>
        <taxon>Ecdysozoa</taxon>
        <taxon>Arthropoda</taxon>
        <taxon>Hexapoda</taxon>
        <taxon>Insecta</taxon>
        <taxon>Pterygota</taxon>
        <taxon>Neoptera</taxon>
        <taxon>Endopterygota</taxon>
        <taxon>Coleoptera</taxon>
        <taxon>Polyphaga</taxon>
        <taxon>Cucujiformia</taxon>
        <taxon>Chrysomeloidea</taxon>
        <taxon>Chrysomelidae</taxon>
        <taxon>Bruchinae</taxon>
        <taxon>Bruchini</taxon>
        <taxon>Callosobruchus</taxon>
    </lineage>
</organism>
<evidence type="ECO:0000313" key="10">
    <source>
        <dbReference type="Proteomes" id="UP000410492"/>
    </source>
</evidence>
<keyword evidence="7 8" id="KW-0472">Membrane</keyword>
<comment type="caution">
    <text evidence="8">Lacks conserved residue(s) required for the propagation of feature annotation.</text>
</comment>
<dbReference type="GO" id="GO:0000139">
    <property type="term" value="C:Golgi membrane"/>
    <property type="evidence" value="ECO:0007669"/>
    <property type="project" value="UniProtKB-SubCell"/>
</dbReference>
<proteinExistence type="inferred from homology"/>
<evidence type="ECO:0000256" key="4">
    <source>
        <dbReference type="ARBA" id="ARBA00022692"/>
    </source>
</evidence>
<keyword evidence="3 8" id="KW-0337">GPI-anchor biosynthesis</keyword>
<feature type="transmembrane region" description="Helical" evidence="8">
    <location>
        <begin position="170"/>
        <end position="190"/>
    </location>
</feature>
<keyword evidence="6 8" id="KW-1133">Transmembrane helix</keyword>
<dbReference type="Pfam" id="PF04080">
    <property type="entry name" value="Per1"/>
    <property type="match status" value="1"/>
</dbReference>
<evidence type="ECO:0000256" key="7">
    <source>
        <dbReference type="ARBA" id="ARBA00023136"/>
    </source>
</evidence>
<name>A0A653CFM9_CALMS</name>
<feature type="transmembrane region" description="Helical" evidence="8">
    <location>
        <begin position="140"/>
        <end position="158"/>
    </location>
</feature>
<protein>
    <recommendedName>
        <fullName evidence="8">Post-GPI attachment to proteins factor 3</fullName>
    </recommendedName>
</protein>
<evidence type="ECO:0000256" key="5">
    <source>
        <dbReference type="ARBA" id="ARBA00022729"/>
    </source>
</evidence>
<keyword evidence="5 8" id="KW-0732">Signal</keyword>
<dbReference type="EMBL" id="CAACVG010007585">
    <property type="protein sequence ID" value="VEN46174.1"/>
    <property type="molecule type" value="Genomic_DNA"/>
</dbReference>
<sequence>MMYMICILARWLVLLIFFKYCYCSAGDSSPFYQNCLQKCFGVNCTDDGVDFVYRQQNVMLYYLNWSCEDECKYECMWKTVKAFNDRNLRMPQFYGKWPFVRVMGIQEPASVTFSLLNAYCHFRMIKKFRNAVRPDSPLTWLWHVYFLVCVHAWFWSAVFHTRDFPLTEMLDYVCAFSIVLINCYIMIVSIRDNLQK</sequence>
<dbReference type="GO" id="GO:0016788">
    <property type="term" value="F:hydrolase activity, acting on ester bonds"/>
    <property type="evidence" value="ECO:0007669"/>
    <property type="project" value="TreeGrafter"/>
</dbReference>
<feature type="non-terminal residue" evidence="9">
    <location>
        <position position="196"/>
    </location>
</feature>
<dbReference type="Proteomes" id="UP000410492">
    <property type="component" value="Unassembled WGS sequence"/>
</dbReference>
<comment type="function">
    <text evidence="8">Involved in the lipid remodeling steps of GPI-anchor maturation.</text>
</comment>